<dbReference type="Pfam" id="PF00339">
    <property type="entry name" value="Arrestin_N"/>
    <property type="match status" value="1"/>
</dbReference>
<dbReference type="GO" id="GO:0005737">
    <property type="term" value="C:cytoplasm"/>
    <property type="evidence" value="ECO:0007669"/>
    <property type="project" value="TreeGrafter"/>
</dbReference>
<dbReference type="SMART" id="SM01017">
    <property type="entry name" value="Arrestin_C"/>
    <property type="match status" value="1"/>
</dbReference>
<dbReference type="GO" id="GO:0015031">
    <property type="term" value="P:protein transport"/>
    <property type="evidence" value="ECO:0007669"/>
    <property type="project" value="TreeGrafter"/>
</dbReference>
<protein>
    <recommendedName>
        <fullName evidence="3">Arrestin C-terminal-like domain-containing protein</fullName>
    </recommendedName>
</protein>
<dbReference type="Pfam" id="PF02752">
    <property type="entry name" value="Arrestin_C"/>
    <property type="match status" value="1"/>
</dbReference>
<comment type="similarity">
    <text evidence="1">Belongs to the arrestin family.</text>
</comment>
<dbReference type="PANTHER" id="PTHR11188:SF135">
    <property type="entry name" value="ARRESTIN DOMAIN CONTAINING 3-LIKE-RELATED"/>
    <property type="match status" value="1"/>
</dbReference>
<organism evidence="4 5">
    <name type="scientific">Phoxinus phoxinus</name>
    <name type="common">Eurasian minnow</name>
    <dbReference type="NCBI Taxonomy" id="58324"/>
    <lineage>
        <taxon>Eukaryota</taxon>
        <taxon>Metazoa</taxon>
        <taxon>Chordata</taxon>
        <taxon>Craniata</taxon>
        <taxon>Vertebrata</taxon>
        <taxon>Euteleostomi</taxon>
        <taxon>Actinopterygii</taxon>
        <taxon>Neopterygii</taxon>
        <taxon>Teleostei</taxon>
        <taxon>Ostariophysi</taxon>
        <taxon>Cypriniformes</taxon>
        <taxon>Leuciscidae</taxon>
        <taxon>Phoxininae</taxon>
        <taxon>Phoxinus</taxon>
    </lineage>
</organism>
<evidence type="ECO:0000256" key="1">
    <source>
        <dbReference type="ARBA" id="ARBA00005298"/>
    </source>
</evidence>
<evidence type="ECO:0000256" key="2">
    <source>
        <dbReference type="SAM" id="MobiDB-lite"/>
    </source>
</evidence>
<dbReference type="InterPro" id="IPR011022">
    <property type="entry name" value="Arrestin_C-like"/>
</dbReference>
<evidence type="ECO:0000259" key="3">
    <source>
        <dbReference type="SMART" id="SM01017"/>
    </source>
</evidence>
<dbReference type="SUPFAM" id="SSF81296">
    <property type="entry name" value="E set domains"/>
    <property type="match status" value="2"/>
</dbReference>
<comment type="caution">
    <text evidence="4">The sequence shown here is derived from an EMBL/GenBank/DDBJ whole genome shotgun (WGS) entry which is preliminary data.</text>
</comment>
<name>A0AAN9GZT4_9TELE</name>
<dbReference type="InterPro" id="IPR011021">
    <property type="entry name" value="Arrestin-like_N"/>
</dbReference>
<accession>A0AAN9GZT4</accession>
<feature type="compositionally biased region" description="Polar residues" evidence="2">
    <location>
        <begin position="316"/>
        <end position="329"/>
    </location>
</feature>
<evidence type="ECO:0000313" key="4">
    <source>
        <dbReference type="EMBL" id="KAK7143144.1"/>
    </source>
</evidence>
<dbReference type="InterPro" id="IPR014752">
    <property type="entry name" value="Arrestin-like_C"/>
</dbReference>
<dbReference type="InterPro" id="IPR050357">
    <property type="entry name" value="Arrestin_domain-protein"/>
</dbReference>
<gene>
    <name evidence="4" type="ORF">R3I93_014346</name>
</gene>
<dbReference type="GO" id="GO:0005886">
    <property type="term" value="C:plasma membrane"/>
    <property type="evidence" value="ECO:0007669"/>
    <property type="project" value="TreeGrafter"/>
</dbReference>
<reference evidence="4 5" key="1">
    <citation type="submission" date="2024-02" db="EMBL/GenBank/DDBJ databases">
        <title>Chromosome-level genome assembly of the Eurasian Minnow (Phoxinus phoxinus).</title>
        <authorList>
            <person name="Oriowo T.O."/>
            <person name="Martin S."/>
            <person name="Stange M."/>
            <person name="Chrysostomakis Y."/>
            <person name="Brown T."/>
            <person name="Winkler S."/>
            <person name="Kukowka S."/>
            <person name="Myers E.W."/>
            <person name="Bohne A."/>
        </authorList>
    </citation>
    <scope>NUCLEOTIDE SEQUENCE [LARGE SCALE GENOMIC DNA]</scope>
    <source>
        <strain evidence="4">ZFMK-TIS-60720</strain>
        <tissue evidence="4">Whole Organism</tissue>
    </source>
</reference>
<dbReference type="AlphaFoldDB" id="A0AAN9GZT4"/>
<sequence length="418" mass="46099">MSLTVKNISVVYTPINETNTFTSGDFISGQVLLEVEKETQMQSLSVKIKGKAQVSWSEHYGKTTVVYSDKEKYYSMEMFFVREDKTNDHQMLKDPSGQPYSSVVAPGHHVYPFTFQLPPQHLPPTFKSAIGKIAYTLETKLSRSMRVSSKAKAEFHYVSSHVVSSPELTMPQNGSKEKKMKLSSGNVSMDISTEKMGYYLGEGLKVLAQVQNNSSRAIKLKYCLYEKHSFLAKGRRKLHKHDIFKEEGESIEPHSKNTVTKVLSIPPSLTISILNCKVIKVEYRLRVYLDVPYASDPEIIFPVVVLPLPSVPGAKSGTNSDFGSWNQPPGGNVNPSPLHMPPSAPPGQFGASAYYGPPPSPLPAPGFPGPPDPFVPPSYVGSPGQFGPSVSHQSDSSDPPPYQEYQLYPQLPGQSKKS</sequence>
<feature type="compositionally biased region" description="Polar residues" evidence="2">
    <location>
        <begin position="388"/>
        <end position="397"/>
    </location>
</feature>
<dbReference type="InterPro" id="IPR014756">
    <property type="entry name" value="Ig_E-set"/>
</dbReference>
<dbReference type="Gene3D" id="2.60.40.640">
    <property type="match status" value="2"/>
</dbReference>
<proteinExistence type="inferred from homology"/>
<feature type="compositionally biased region" description="Low complexity" evidence="2">
    <location>
        <begin position="403"/>
        <end position="412"/>
    </location>
</feature>
<feature type="domain" description="Arrestin C-terminal-like" evidence="3">
    <location>
        <begin position="183"/>
        <end position="310"/>
    </location>
</feature>
<dbReference type="Proteomes" id="UP001364617">
    <property type="component" value="Unassembled WGS sequence"/>
</dbReference>
<dbReference type="GO" id="GO:0007399">
    <property type="term" value="P:nervous system development"/>
    <property type="evidence" value="ECO:0007669"/>
    <property type="project" value="UniProtKB-ARBA"/>
</dbReference>
<dbReference type="PANTHER" id="PTHR11188">
    <property type="entry name" value="ARRESTIN DOMAIN CONTAINING PROTEIN"/>
    <property type="match status" value="1"/>
</dbReference>
<feature type="compositionally biased region" description="Pro residues" evidence="2">
    <location>
        <begin position="356"/>
        <end position="376"/>
    </location>
</feature>
<feature type="region of interest" description="Disordered" evidence="2">
    <location>
        <begin position="316"/>
        <end position="418"/>
    </location>
</feature>
<keyword evidence="5" id="KW-1185">Reference proteome</keyword>
<dbReference type="EMBL" id="JAYKXH010000015">
    <property type="protein sequence ID" value="KAK7143144.1"/>
    <property type="molecule type" value="Genomic_DNA"/>
</dbReference>
<evidence type="ECO:0000313" key="5">
    <source>
        <dbReference type="Proteomes" id="UP001364617"/>
    </source>
</evidence>